<dbReference type="AlphaFoldDB" id="G8C1H6"/>
<protein>
    <recommendedName>
        <fullName evidence="3">Cleavage/polyadenylation specificity factor A subunit N-terminal domain-containing protein</fullName>
    </recommendedName>
</protein>
<dbReference type="KEGG" id="tpf:TPHA_0O00320"/>
<gene>
    <name evidence="1" type="primary">TPHA0O00320</name>
    <name evidence="1" type="ordered locus">TPHA_0O00320</name>
</gene>
<reference evidence="1 2" key="1">
    <citation type="journal article" date="2011" name="Proc. Natl. Acad. Sci. U.S.A.">
        <title>Evolutionary erosion of yeast sex chromosomes by mating-type switching accidents.</title>
        <authorList>
            <person name="Gordon J.L."/>
            <person name="Armisen D."/>
            <person name="Proux-Wera E."/>
            <person name="Oheigeartaigh S.S."/>
            <person name="Byrne K.P."/>
            <person name="Wolfe K.H."/>
        </authorList>
    </citation>
    <scope>NUCLEOTIDE SEQUENCE [LARGE SCALE GENOMIC DNA]</scope>
    <source>
        <strain evidence="2">ATCC 24235 / CBS 4417 / NBRC 1672 / NRRL Y-8282 / UCD 70-5</strain>
    </source>
</reference>
<sequence length="1115" mass="129256">MFQIKNKSVLVVETEFVINCFLKKNSLSLKYEYIESKKQKTIGYTVNASYFYDALYDNEYIFLIKDNGFLEILGKDFTQVDLLDTEIPFKEDYANIYFVFNFKNNQLYINLEKRRIFAIDIKLTKDSLVFSPKDKILTCIFESTSNIIQFDGSINLDHTNEKEFFGLSLLTSKWDYESNCNLYSIIALQLHSKSKSFPFSILMEEKDLKFNLDDIDDTMIPILKMVPNMGLFIFTNQTLYFFEFLMDIRHNISDTLVDKSYEFSYNSQNFGNITPNILVSKNADNIIFTLATTKSFLVHISLRLLLEHPDEYVFYWSEFQVVNTLLDYCPNQVFSCGGNSQEILGQSTSGEIYESIHDNDIISSTIIKYYKSKNFSCYNSELVGYSVKKLINSIGSYNDNIGYIRVCYRGYENILKNEKCLKSTNSKVTGVWITNSSIYWKDNENRIYKDTEELKDVKGAIHVTKDNRFIEVDTKNDMLIIADVPNDDSYTYINKHGYLLNSKNKLISCKIKNFKGEFLSKYCLFSIKSAKSYLHLVINESTISIVEDSNYVTNPIDIGSFVNDACFFPNIDKFNVIIASDVHGSIFIIRTENDWRSYEIEEQMLTNQKLKLHLLVNLQQLIIYGPDSSFILSHNETHHGYDIFVADMNSNIEYISSSPDEQSICVLTKENMIYGYQIGLLKADMISYQIKTDNHFIMKSVSLPSSLKFIVSCSVFNFYDNILKKFKLFYQLLTFDLHERKLVDSFDIAKYFPNSRVSDMITMPFNIPERTLDNKVDYAKRLVYNRCFLVSLDIEENESFSLPNILLFSLDEETGQIDLQCQISSQFQISKLINYSGNIFIACGEELQMFEVNFRVNDNAFVLKECSNNFVTNAIYGDTFIIPGVETAEISRNYPLSKKSRTNIKPVSNLHLFNYFKGLQTFSISKNINKKFELKQINSMSRIDNLNLPSESMISAYAHSTHETSSVFAICVAPNKIFIYNETELLSFRLPYKVVNIISANKTADISWKNVSRSSFKQSRHPEMSLLFIINTENEGCYFLKVPSNSKTLLLNKLQTLKQYDLISTDSITEDEEFETMMQDNEQEELDLEYNNIIKQHSTIFFDSRSYSSDFSIPF</sequence>
<evidence type="ECO:0000313" key="1">
    <source>
        <dbReference type="EMBL" id="CCE66004.1"/>
    </source>
</evidence>
<name>G8C1H6_TETPH</name>
<accession>G8C1H6</accession>
<proteinExistence type="predicted"/>
<dbReference type="eggNOG" id="ENOG502QSHN">
    <property type="taxonomic scope" value="Eukaryota"/>
</dbReference>
<dbReference type="OrthoDB" id="4063069at2759"/>
<organism evidence="1 2">
    <name type="scientific">Tetrapisispora phaffii (strain ATCC 24235 / CBS 4417 / NBRC 1672 / NRRL Y-8282 / UCD 70-5)</name>
    <name type="common">Yeast</name>
    <name type="synonym">Fabospora phaffii</name>
    <dbReference type="NCBI Taxonomy" id="1071381"/>
    <lineage>
        <taxon>Eukaryota</taxon>
        <taxon>Fungi</taxon>
        <taxon>Dikarya</taxon>
        <taxon>Ascomycota</taxon>
        <taxon>Saccharomycotina</taxon>
        <taxon>Saccharomycetes</taxon>
        <taxon>Saccharomycetales</taxon>
        <taxon>Saccharomycetaceae</taxon>
        <taxon>Tetrapisispora</taxon>
    </lineage>
</organism>
<dbReference type="HOGENOM" id="CLU_281206_0_0_1"/>
<dbReference type="OMA" id="RIRIAMT"/>
<dbReference type="EMBL" id="HE612870">
    <property type="protein sequence ID" value="CCE66004.1"/>
    <property type="molecule type" value="Genomic_DNA"/>
</dbReference>
<dbReference type="GeneID" id="11530706"/>
<dbReference type="RefSeq" id="XP_003688438.1">
    <property type="nucleotide sequence ID" value="XM_003688390.1"/>
</dbReference>
<evidence type="ECO:0000313" key="2">
    <source>
        <dbReference type="Proteomes" id="UP000005666"/>
    </source>
</evidence>
<keyword evidence="2" id="KW-1185">Reference proteome</keyword>
<dbReference type="Proteomes" id="UP000005666">
    <property type="component" value="Chromosome 15"/>
</dbReference>
<evidence type="ECO:0008006" key="3">
    <source>
        <dbReference type="Google" id="ProtNLM"/>
    </source>
</evidence>